<sequence>MFQDVPTLSKILEGFHKLTPSGFRPLTPEMQATLDDADKPKKGGTGSKKGVKKVTAMKGPYDATKPSPKKRKAPTTSSTVVLKRRKQPARKRKTPTPSASEESDSEIELDEEIVNPKIPVHNEEDTTNQEINQSIHDSVPSPPPSPKTTSIPIIIDPCSPLITLSQPTTVPISITILTNSTTKPITSMILEVTLSVSDTGAKTFVFTTPISSSISPICNDDPDMIFGDDGDDDDLGVLTYSPFQIRTEREDEAQFRKVGLKVFMRNSINSF</sequence>
<evidence type="ECO:0000313" key="2">
    <source>
        <dbReference type="EMBL" id="CAI9303705.1"/>
    </source>
</evidence>
<feature type="compositionally biased region" description="Basic residues" evidence="1">
    <location>
        <begin position="82"/>
        <end position="94"/>
    </location>
</feature>
<dbReference type="AlphaFoldDB" id="A0AA36A345"/>
<feature type="region of interest" description="Disordered" evidence="1">
    <location>
        <begin position="18"/>
        <end position="112"/>
    </location>
</feature>
<proteinExistence type="predicted"/>
<name>A0AA36A345_LACSI</name>
<accession>A0AA36A345</accession>
<dbReference type="EMBL" id="OX465085">
    <property type="protein sequence ID" value="CAI9303705.1"/>
    <property type="molecule type" value="Genomic_DNA"/>
</dbReference>
<feature type="compositionally biased region" description="Acidic residues" evidence="1">
    <location>
        <begin position="101"/>
        <end position="112"/>
    </location>
</feature>
<evidence type="ECO:0000313" key="3">
    <source>
        <dbReference type="Proteomes" id="UP001177003"/>
    </source>
</evidence>
<protein>
    <submittedName>
        <fullName evidence="2">Uncharacterized protein</fullName>
    </submittedName>
</protein>
<keyword evidence="3" id="KW-1185">Reference proteome</keyword>
<reference evidence="2" key="1">
    <citation type="submission" date="2023-04" db="EMBL/GenBank/DDBJ databases">
        <authorList>
            <person name="Vijverberg K."/>
            <person name="Xiong W."/>
            <person name="Schranz E."/>
        </authorList>
    </citation>
    <scope>NUCLEOTIDE SEQUENCE</scope>
</reference>
<organism evidence="2 3">
    <name type="scientific">Lactuca saligna</name>
    <name type="common">Willowleaf lettuce</name>
    <dbReference type="NCBI Taxonomy" id="75948"/>
    <lineage>
        <taxon>Eukaryota</taxon>
        <taxon>Viridiplantae</taxon>
        <taxon>Streptophyta</taxon>
        <taxon>Embryophyta</taxon>
        <taxon>Tracheophyta</taxon>
        <taxon>Spermatophyta</taxon>
        <taxon>Magnoliopsida</taxon>
        <taxon>eudicotyledons</taxon>
        <taxon>Gunneridae</taxon>
        <taxon>Pentapetalae</taxon>
        <taxon>asterids</taxon>
        <taxon>campanulids</taxon>
        <taxon>Asterales</taxon>
        <taxon>Asteraceae</taxon>
        <taxon>Cichorioideae</taxon>
        <taxon>Cichorieae</taxon>
        <taxon>Lactucinae</taxon>
        <taxon>Lactuca</taxon>
    </lineage>
</organism>
<gene>
    <name evidence="2" type="ORF">LSALG_LOCUS42126</name>
</gene>
<dbReference type="Proteomes" id="UP001177003">
    <property type="component" value="Chromosome 9"/>
</dbReference>
<evidence type="ECO:0000256" key="1">
    <source>
        <dbReference type="SAM" id="MobiDB-lite"/>
    </source>
</evidence>